<accession>A0A085MZ98</accession>
<dbReference type="Proteomes" id="UP000030758">
    <property type="component" value="Unassembled WGS sequence"/>
</dbReference>
<evidence type="ECO:0000313" key="1">
    <source>
        <dbReference type="EMBL" id="KFD62544.1"/>
    </source>
</evidence>
<reference evidence="1" key="1">
    <citation type="journal article" date="2014" name="Nat. Genet.">
        <title>Genome and transcriptome of the porcine whipworm Trichuris suis.</title>
        <authorList>
            <person name="Jex A.R."/>
            <person name="Nejsum P."/>
            <person name="Schwarz E.M."/>
            <person name="Hu L."/>
            <person name="Young N.D."/>
            <person name="Hall R.S."/>
            <person name="Korhonen P.K."/>
            <person name="Liao S."/>
            <person name="Thamsborg S."/>
            <person name="Xia J."/>
            <person name="Xu P."/>
            <person name="Wang S."/>
            <person name="Scheerlinck J.P."/>
            <person name="Hofmann A."/>
            <person name="Sternberg P.W."/>
            <person name="Wang J."/>
            <person name="Gasser R.B."/>
        </authorList>
    </citation>
    <scope>NUCLEOTIDE SEQUENCE [LARGE SCALE GENOMIC DNA]</scope>
    <source>
        <strain evidence="1">DCEP-RM93F</strain>
    </source>
</reference>
<dbReference type="AlphaFoldDB" id="A0A085MZ98"/>
<organism evidence="1">
    <name type="scientific">Trichuris suis</name>
    <name type="common">pig whipworm</name>
    <dbReference type="NCBI Taxonomy" id="68888"/>
    <lineage>
        <taxon>Eukaryota</taxon>
        <taxon>Metazoa</taxon>
        <taxon>Ecdysozoa</taxon>
        <taxon>Nematoda</taxon>
        <taxon>Enoplea</taxon>
        <taxon>Dorylaimia</taxon>
        <taxon>Trichinellida</taxon>
        <taxon>Trichuridae</taxon>
        <taxon>Trichuris</taxon>
    </lineage>
</organism>
<proteinExistence type="predicted"/>
<name>A0A085MZ98_9BILA</name>
<sequence length="85" mass="9491">MEHHDICEVPIVSSASVQRNKKKRKVTTLEAKLNVVALREDGRPVMDIARCWNRGVVSTVRGVECHLRLLLVMGGTMKSSTYVGE</sequence>
<gene>
    <name evidence="1" type="ORF">M514_09028</name>
</gene>
<dbReference type="EMBL" id="KL367593">
    <property type="protein sequence ID" value="KFD62544.1"/>
    <property type="molecule type" value="Genomic_DNA"/>
</dbReference>
<protein>
    <submittedName>
        <fullName evidence="1">Uncharacterized protein</fullName>
    </submittedName>
</protein>